<protein>
    <recommendedName>
        <fullName evidence="9">Peptidase T</fullName>
        <ecNumber evidence="9">3.4.11.4</ecNumber>
    </recommendedName>
</protein>
<feature type="binding site" evidence="11">
    <location>
        <position position="213"/>
    </location>
    <ligand>
        <name>Zn(2+)</name>
        <dbReference type="ChEBI" id="CHEBI:29105"/>
        <label>1</label>
    </ligand>
</feature>
<dbReference type="AlphaFoldDB" id="A0A160T881"/>
<evidence type="ECO:0000256" key="1">
    <source>
        <dbReference type="ARBA" id="ARBA00000870"/>
    </source>
</evidence>
<dbReference type="Gene3D" id="3.40.630.10">
    <property type="entry name" value="Zn peptidases"/>
    <property type="match status" value="1"/>
</dbReference>
<keyword evidence="3 13" id="KW-0031">Aminopeptidase</keyword>
<gene>
    <name evidence="13" type="primary">pepT</name>
    <name evidence="13" type="ORF">CFX0092_A3252</name>
</gene>
<dbReference type="PANTHER" id="PTHR42994">
    <property type="entry name" value="PEPTIDASE T"/>
    <property type="match status" value="1"/>
</dbReference>
<feature type="binding site" evidence="11">
    <location>
        <position position="191"/>
    </location>
    <ligand>
        <name>Zn(2+)</name>
        <dbReference type="ChEBI" id="CHEBI:29105"/>
        <label>2</label>
    </ligand>
</feature>
<evidence type="ECO:0000256" key="4">
    <source>
        <dbReference type="ARBA" id="ARBA00022670"/>
    </source>
</evidence>
<evidence type="ECO:0000256" key="8">
    <source>
        <dbReference type="ARBA" id="ARBA00023049"/>
    </source>
</evidence>
<dbReference type="InterPro" id="IPR010161">
    <property type="entry name" value="Peptidase_M20B"/>
</dbReference>
<dbReference type="SUPFAM" id="SSF55031">
    <property type="entry name" value="Bacterial exopeptidase dimerisation domain"/>
    <property type="match status" value="1"/>
</dbReference>
<evidence type="ECO:0000256" key="9">
    <source>
        <dbReference type="NCBIfam" id="TIGR01882"/>
    </source>
</evidence>
<reference evidence="13" key="1">
    <citation type="submission" date="2016-01" db="EMBL/GenBank/DDBJ databases">
        <authorList>
            <person name="Mcilroy J.S."/>
            <person name="Karst M S."/>
            <person name="Albertsen M."/>
        </authorList>
    </citation>
    <scope>NUCLEOTIDE SEQUENCE</scope>
    <source>
        <strain evidence="13">Cfx-K</strain>
    </source>
</reference>
<accession>A0A160T881</accession>
<feature type="binding site" evidence="11">
    <location>
        <position position="156"/>
    </location>
    <ligand>
        <name>Zn(2+)</name>
        <dbReference type="ChEBI" id="CHEBI:29105"/>
        <label>1</label>
    </ligand>
</feature>
<dbReference type="Pfam" id="PF07687">
    <property type="entry name" value="M20_dimer"/>
    <property type="match status" value="1"/>
</dbReference>
<evidence type="ECO:0000256" key="10">
    <source>
        <dbReference type="PIRSR" id="PIRSR037215-1"/>
    </source>
</evidence>
<dbReference type="InterPro" id="IPR002933">
    <property type="entry name" value="Peptidase_M20"/>
</dbReference>
<dbReference type="InterPro" id="IPR011650">
    <property type="entry name" value="Peptidase_M20_dimer"/>
</dbReference>
<dbReference type="InterPro" id="IPR001261">
    <property type="entry name" value="ArgE/DapE_CS"/>
</dbReference>
<comment type="cofactor">
    <cofactor evidence="11">
        <name>Zn(2+)</name>
        <dbReference type="ChEBI" id="CHEBI:29105"/>
    </cofactor>
    <text evidence="11">Binds 2 Zn(2+) ions per subunit.</text>
</comment>
<feature type="binding site" evidence="11">
    <location>
        <position position="93"/>
    </location>
    <ligand>
        <name>Zn(2+)</name>
        <dbReference type="ChEBI" id="CHEBI:29105"/>
        <label>1</label>
    </ligand>
</feature>
<dbReference type="EC" id="3.4.11.4" evidence="9"/>
<keyword evidence="4" id="KW-0645">Protease</keyword>
<dbReference type="NCBIfam" id="TIGR01882">
    <property type="entry name" value="peptidase-T"/>
    <property type="match status" value="1"/>
</dbReference>
<dbReference type="PROSITE" id="PS00758">
    <property type="entry name" value="ARGE_DAPE_CPG2_1"/>
    <property type="match status" value="1"/>
</dbReference>
<dbReference type="GO" id="GO:0008270">
    <property type="term" value="F:zinc ion binding"/>
    <property type="evidence" value="ECO:0007669"/>
    <property type="project" value="InterPro"/>
</dbReference>
<organism evidence="13 14">
    <name type="scientific">Candidatus Promineifilum breve</name>
    <dbReference type="NCBI Taxonomy" id="1806508"/>
    <lineage>
        <taxon>Bacteria</taxon>
        <taxon>Bacillati</taxon>
        <taxon>Chloroflexota</taxon>
        <taxon>Ardenticatenia</taxon>
        <taxon>Candidatus Promineifilales</taxon>
        <taxon>Candidatus Promineifilaceae</taxon>
        <taxon>Candidatus Promineifilum</taxon>
    </lineage>
</organism>
<feature type="binding site" evidence="11">
    <location>
        <position position="396"/>
    </location>
    <ligand>
        <name>Zn(2+)</name>
        <dbReference type="ChEBI" id="CHEBI:29105"/>
        <label>2</label>
    </ligand>
</feature>
<dbReference type="PIRSF" id="PIRSF037215">
    <property type="entry name" value="Peptidase_M20B"/>
    <property type="match status" value="1"/>
</dbReference>
<evidence type="ECO:0000313" key="13">
    <source>
        <dbReference type="EMBL" id="CUS05130.2"/>
    </source>
</evidence>
<keyword evidence="7 11" id="KW-0862">Zinc</keyword>
<dbReference type="Gene3D" id="3.30.70.360">
    <property type="match status" value="1"/>
</dbReference>
<dbReference type="SUPFAM" id="SSF53187">
    <property type="entry name" value="Zn-dependent exopeptidases"/>
    <property type="match status" value="1"/>
</dbReference>
<dbReference type="GO" id="GO:0045148">
    <property type="term" value="F:tripeptide aminopeptidase activity"/>
    <property type="evidence" value="ECO:0007669"/>
    <property type="project" value="UniProtKB-UniRule"/>
</dbReference>
<dbReference type="Pfam" id="PF01546">
    <property type="entry name" value="Peptidase_M20"/>
    <property type="match status" value="1"/>
</dbReference>
<dbReference type="InterPro" id="IPR036264">
    <property type="entry name" value="Bact_exopeptidase_dim_dom"/>
</dbReference>
<evidence type="ECO:0000256" key="3">
    <source>
        <dbReference type="ARBA" id="ARBA00022438"/>
    </source>
</evidence>
<name>A0A160T881_9CHLR</name>
<feature type="active site" evidence="10">
    <location>
        <position position="95"/>
    </location>
</feature>
<dbReference type="PROSITE" id="PS00759">
    <property type="entry name" value="ARGE_DAPE_CPG2_2"/>
    <property type="match status" value="1"/>
</dbReference>
<evidence type="ECO:0000256" key="5">
    <source>
        <dbReference type="ARBA" id="ARBA00022723"/>
    </source>
</evidence>
<dbReference type="Proteomes" id="UP000215027">
    <property type="component" value="Chromosome I"/>
</dbReference>
<evidence type="ECO:0000259" key="12">
    <source>
        <dbReference type="Pfam" id="PF07687"/>
    </source>
</evidence>
<evidence type="ECO:0000256" key="7">
    <source>
        <dbReference type="ARBA" id="ARBA00022833"/>
    </source>
</evidence>
<keyword evidence="6 13" id="KW-0378">Hydrolase</keyword>
<dbReference type="NCBIfam" id="NF003976">
    <property type="entry name" value="PRK05469.1"/>
    <property type="match status" value="1"/>
</dbReference>
<proteinExistence type="inferred from homology"/>
<dbReference type="NCBIfam" id="NF009920">
    <property type="entry name" value="PRK13381.1"/>
    <property type="match status" value="1"/>
</dbReference>
<feature type="active site" description="Proton acceptor" evidence="10">
    <location>
        <position position="190"/>
    </location>
</feature>
<evidence type="ECO:0000256" key="6">
    <source>
        <dbReference type="ARBA" id="ARBA00022801"/>
    </source>
</evidence>
<comment type="catalytic activity">
    <reaction evidence="1">
        <text>Release of the N-terminal residue from a tripeptide.</text>
        <dbReference type="EC" id="3.4.11.4"/>
    </reaction>
</comment>
<dbReference type="GO" id="GO:0006518">
    <property type="term" value="P:peptide metabolic process"/>
    <property type="evidence" value="ECO:0007669"/>
    <property type="project" value="InterPro"/>
</dbReference>
<feature type="binding site" evidence="11">
    <location>
        <position position="156"/>
    </location>
    <ligand>
        <name>Zn(2+)</name>
        <dbReference type="ChEBI" id="CHEBI:29105"/>
        <label>2</label>
    </ligand>
</feature>
<keyword evidence="14" id="KW-1185">Reference proteome</keyword>
<dbReference type="PANTHER" id="PTHR42994:SF1">
    <property type="entry name" value="PEPTIDASE T"/>
    <property type="match status" value="1"/>
</dbReference>
<keyword evidence="8" id="KW-0482">Metalloprotease</keyword>
<dbReference type="GO" id="GO:0008237">
    <property type="term" value="F:metallopeptidase activity"/>
    <property type="evidence" value="ECO:0007669"/>
    <property type="project" value="UniProtKB-KW"/>
</dbReference>
<comment type="similarity">
    <text evidence="2">Belongs to the peptidase M20B family.</text>
</comment>
<sequence>MDSLLFYEETMTTQFDAEVEERLVRYCKIDTPSDEKSPTSPSTEIQYDLLKLLVDELNEIGAQDVRLTEYGAALATIPATVAGDIPTIAFLAHVDTSPAFNAFGVKPIVHRGYDGGDIVLPDDPEQVLSAQAFPYLAAKIGDDIVTASGTTLLGADDKAGIAIIMAAARHLLAHPEIPHGPIRICFTPDEEIGRGVHADLPGDLGAEFAYTLDGAELGELVYETFSADKATVKVQGVSIHPGQAKDQLVNALHLAAKIIDTLPQVTLTPETTEGRQGFIHIYAINGGAAAAELHFILRDFEMAELEAQGALIRQVCATIQATEPRAHITCEVTPQYRNMRYWLEKDMRPVDMAVDAYAAAGIEHYFMPIRGGTDGSRLTEKGVPTPNLFTGMQNIHGPLEWVSVQDMGYATEMCIKLAERWGSEGQ</sequence>
<evidence type="ECO:0000256" key="2">
    <source>
        <dbReference type="ARBA" id="ARBA00009692"/>
    </source>
</evidence>
<evidence type="ECO:0000313" key="14">
    <source>
        <dbReference type="Proteomes" id="UP000215027"/>
    </source>
</evidence>
<dbReference type="GO" id="GO:0006508">
    <property type="term" value="P:proteolysis"/>
    <property type="evidence" value="ECO:0007669"/>
    <property type="project" value="UniProtKB-UniRule"/>
</dbReference>
<keyword evidence="5 11" id="KW-0479">Metal-binding</keyword>
<evidence type="ECO:0000256" key="11">
    <source>
        <dbReference type="PIRSR" id="PIRSR037215-2"/>
    </source>
</evidence>
<dbReference type="EMBL" id="LN890655">
    <property type="protein sequence ID" value="CUS05130.2"/>
    <property type="molecule type" value="Genomic_DNA"/>
</dbReference>
<dbReference type="KEGG" id="pbf:CFX0092_A3252"/>
<feature type="domain" description="Peptidase M20 dimerisation" evidence="12">
    <location>
        <begin position="223"/>
        <end position="318"/>
    </location>
</feature>